<dbReference type="SUPFAM" id="SSF53474">
    <property type="entry name" value="alpha/beta-Hydrolases"/>
    <property type="match status" value="1"/>
</dbReference>
<dbReference type="PANTHER" id="PTHR43248:SF2">
    <property type="entry name" value="PROLYL AMINOPEPTIDASE"/>
    <property type="match status" value="1"/>
</dbReference>
<dbReference type="Proteomes" id="UP000324897">
    <property type="component" value="Chromosome 3"/>
</dbReference>
<accession>A0A5J9TMI6</accession>
<proteinExistence type="inferred from homology"/>
<keyword evidence="5" id="KW-1185">Reference proteome</keyword>
<dbReference type="Gene3D" id="3.40.50.1820">
    <property type="entry name" value="alpha/beta hydrolase"/>
    <property type="match status" value="1"/>
</dbReference>
<feature type="domain" description="AB hydrolase-1" evidence="3">
    <location>
        <begin position="139"/>
        <end position="293"/>
    </location>
</feature>
<dbReference type="PRINTS" id="PR00793">
    <property type="entry name" value="PROAMNOPTASE"/>
</dbReference>
<dbReference type="GO" id="GO:0008233">
    <property type="term" value="F:peptidase activity"/>
    <property type="evidence" value="ECO:0007669"/>
    <property type="project" value="InterPro"/>
</dbReference>
<dbReference type="OrthoDB" id="1898734at2759"/>
<evidence type="ECO:0000313" key="4">
    <source>
        <dbReference type="EMBL" id="TVU12407.1"/>
    </source>
</evidence>
<dbReference type="GO" id="GO:0006508">
    <property type="term" value="P:proteolysis"/>
    <property type="evidence" value="ECO:0007669"/>
    <property type="project" value="InterPro"/>
</dbReference>
<keyword evidence="2" id="KW-0378">Hydrolase</keyword>
<protein>
    <recommendedName>
        <fullName evidence="3">AB hydrolase-1 domain-containing protein</fullName>
    </recommendedName>
</protein>
<feature type="non-terminal residue" evidence="4">
    <location>
        <position position="1"/>
    </location>
</feature>
<evidence type="ECO:0000256" key="1">
    <source>
        <dbReference type="ARBA" id="ARBA00010088"/>
    </source>
</evidence>
<reference evidence="4 5" key="1">
    <citation type="journal article" date="2019" name="Sci. Rep.">
        <title>A high-quality genome of Eragrostis curvula grass provides insights into Poaceae evolution and supports new strategies to enhance forage quality.</title>
        <authorList>
            <person name="Carballo J."/>
            <person name="Santos B.A.C.M."/>
            <person name="Zappacosta D."/>
            <person name="Garbus I."/>
            <person name="Selva J.P."/>
            <person name="Gallo C.A."/>
            <person name="Diaz A."/>
            <person name="Albertini E."/>
            <person name="Caccamo M."/>
            <person name="Echenique V."/>
        </authorList>
    </citation>
    <scope>NUCLEOTIDE SEQUENCE [LARGE SCALE GENOMIC DNA]</scope>
    <source>
        <strain evidence="5">cv. Victoria</strain>
        <tissue evidence="4">Leaf</tissue>
    </source>
</reference>
<comment type="similarity">
    <text evidence="1">Belongs to the peptidase S33 family.</text>
</comment>
<sequence>VVAVDAAPDLSRPLYSQSTAASMAAAILRSASAIAVPSAATAAALRHHPAFHLVAGRLRPRVTSHRIPQLRRAAFAMTPSVATSTTHQTGEWDAVPGLSLRDHRFEVPLDYSDPDGSSITVFAREVVAAGKEDTYLPYLLYLQGGPGFESPRPSEACGWIKKACEDYRLVLLDQRGTGLSTPLTPSSLAQISSATEQVEYLKHFRADNIVRDAENIRLRLVPCAKPWTVLGQSYGGFCAVTYLSSAPEGLQAVLLTGGLPPLGEACTADTVYRACYKQVQQQNEKYYKRYPQDMQVMHDIVRYLNESEGGGVPLPSGGRLTPKMLQCLGLSGLGSGGGFERLHYLLERVWDPILAPGAKKSISYYFLKEFEMWLGFDQNPLYALLHESIYCQGSSSKWSAERIRSEYESLFDPIKATEEGRPVYFTGEMVFPCMFDEIHALQNLKEAAHLLAAKEDWPPLYDISVLNNNKVPVAAAVYYEDMYVNFNIAKETASQIAGIRLWVTNEYMHSGLRDSGWHVFEHLMGLLNGKRPLF</sequence>
<dbReference type="InterPro" id="IPR051601">
    <property type="entry name" value="Serine_prot/Carboxylest_S33"/>
</dbReference>
<evidence type="ECO:0000259" key="3">
    <source>
        <dbReference type="Pfam" id="PF00561"/>
    </source>
</evidence>
<evidence type="ECO:0000256" key="2">
    <source>
        <dbReference type="ARBA" id="ARBA00022801"/>
    </source>
</evidence>
<dbReference type="Pfam" id="PF00561">
    <property type="entry name" value="Abhydrolase_1"/>
    <property type="match status" value="1"/>
</dbReference>
<dbReference type="PANTHER" id="PTHR43248">
    <property type="entry name" value="2-SUCCINYL-6-HYDROXY-2,4-CYCLOHEXADIENE-1-CARBOXYLATE SYNTHASE"/>
    <property type="match status" value="1"/>
</dbReference>
<dbReference type="InterPro" id="IPR000073">
    <property type="entry name" value="AB_hydrolase_1"/>
</dbReference>
<comment type="caution">
    <text evidence="4">The sequence shown here is derived from an EMBL/GenBank/DDBJ whole genome shotgun (WGS) entry which is preliminary data.</text>
</comment>
<dbReference type="InterPro" id="IPR029058">
    <property type="entry name" value="AB_hydrolase_fold"/>
</dbReference>
<evidence type="ECO:0000313" key="5">
    <source>
        <dbReference type="Proteomes" id="UP000324897"/>
    </source>
</evidence>
<dbReference type="AlphaFoldDB" id="A0A5J9TMI6"/>
<dbReference type="EMBL" id="RWGY01000039">
    <property type="protein sequence ID" value="TVU12407.1"/>
    <property type="molecule type" value="Genomic_DNA"/>
</dbReference>
<organism evidence="4 5">
    <name type="scientific">Eragrostis curvula</name>
    <name type="common">weeping love grass</name>
    <dbReference type="NCBI Taxonomy" id="38414"/>
    <lineage>
        <taxon>Eukaryota</taxon>
        <taxon>Viridiplantae</taxon>
        <taxon>Streptophyta</taxon>
        <taxon>Embryophyta</taxon>
        <taxon>Tracheophyta</taxon>
        <taxon>Spermatophyta</taxon>
        <taxon>Magnoliopsida</taxon>
        <taxon>Liliopsida</taxon>
        <taxon>Poales</taxon>
        <taxon>Poaceae</taxon>
        <taxon>PACMAD clade</taxon>
        <taxon>Chloridoideae</taxon>
        <taxon>Eragrostideae</taxon>
        <taxon>Eragrostidinae</taxon>
        <taxon>Eragrostis</taxon>
    </lineage>
</organism>
<dbReference type="InterPro" id="IPR002410">
    <property type="entry name" value="Peptidase_S33"/>
</dbReference>
<dbReference type="Gramene" id="TVU12407">
    <property type="protein sequence ID" value="TVU12407"/>
    <property type="gene ID" value="EJB05_46050"/>
</dbReference>
<name>A0A5J9TMI6_9POAL</name>
<gene>
    <name evidence="4" type="ORF">EJB05_46050</name>
</gene>